<protein>
    <submittedName>
        <fullName evidence="2">Dehydrogenase</fullName>
    </submittedName>
</protein>
<dbReference type="Proteomes" id="UP000245216">
    <property type="component" value="Unassembled WGS sequence"/>
</dbReference>
<dbReference type="Gene3D" id="3.30.9.100">
    <property type="match status" value="1"/>
</dbReference>
<organism evidence="2 3">
    <name type="scientific">Alcaligenes faecalis</name>
    <dbReference type="NCBI Taxonomy" id="511"/>
    <lineage>
        <taxon>Bacteria</taxon>
        <taxon>Pseudomonadati</taxon>
        <taxon>Pseudomonadota</taxon>
        <taxon>Betaproteobacteria</taxon>
        <taxon>Burkholderiales</taxon>
        <taxon>Alcaligenaceae</taxon>
        <taxon>Alcaligenes</taxon>
    </lineage>
</organism>
<feature type="domain" description="FAD-binding" evidence="1">
    <location>
        <begin position="2"/>
        <end position="294"/>
    </location>
</feature>
<dbReference type="RefSeq" id="WP_109088400.1">
    <property type="nucleotide sequence ID" value="NZ_QEXO01000001.1"/>
</dbReference>
<dbReference type="SUPFAM" id="SSF51905">
    <property type="entry name" value="FAD/NAD(P)-binding domain"/>
    <property type="match status" value="1"/>
</dbReference>
<dbReference type="PRINTS" id="PR00420">
    <property type="entry name" value="RNGMNOXGNASE"/>
</dbReference>
<gene>
    <name evidence="2" type="ORF">DF183_03430</name>
</gene>
<name>A0A2U2BP55_ALCFA</name>
<dbReference type="InterPro" id="IPR002938">
    <property type="entry name" value="FAD-bd"/>
</dbReference>
<dbReference type="GO" id="GO:0071949">
    <property type="term" value="F:FAD binding"/>
    <property type="evidence" value="ECO:0007669"/>
    <property type="project" value="InterPro"/>
</dbReference>
<dbReference type="STRING" id="511.UZ73_01675"/>
<sequence>MIIVVGAGVAGLAAARRLSMQGQEVTLVAPQEPQPSFGETLSERGAVVLTSLGWASCLDETVALRSQGRFSVWGGAGLRTVQDEDGQGYLLDKARLEQALFERVQKEAKVSIRQTRVLGLEHQAEGVIARLADGSSLEAAALIDCTGRAALSAGAAAERHRLDRLVAAWHIFDLPEGSEPLAASLVEAVELGWWYLSPMPGHRLMVALFSDSDLLPDGLSRDGSVWAGLLSCADAARVRMESLGLDSQMADHTPKVSAAASCTVSYFVEGRILRAGDAGAAMDPLAANGLATALWSGSQSAQAAVALTQGNPEPARAYEKDYLLGLVRHLNSQHALYGMEQRYAAQPFWQRRHRALE</sequence>
<reference evidence="2 3" key="2">
    <citation type="submission" date="2018-05" db="EMBL/GenBank/DDBJ databases">
        <authorList>
            <person name="Lanie J.A."/>
            <person name="Ng W.-L."/>
            <person name="Kazmierczak K.M."/>
            <person name="Andrzejewski T.M."/>
            <person name="Davidsen T.M."/>
            <person name="Wayne K.J."/>
            <person name="Tettelin H."/>
            <person name="Glass J.I."/>
            <person name="Rusch D."/>
            <person name="Podicherti R."/>
            <person name="Tsui H.-C.T."/>
            <person name="Winkler M.E."/>
        </authorList>
    </citation>
    <scope>NUCLEOTIDE SEQUENCE [LARGE SCALE GENOMIC DNA]</scope>
    <source>
        <strain evidence="2 3">YBY</strain>
    </source>
</reference>
<dbReference type="Pfam" id="PF01494">
    <property type="entry name" value="FAD_binding_3"/>
    <property type="match status" value="1"/>
</dbReference>
<dbReference type="PANTHER" id="PTHR43747:SF1">
    <property type="entry name" value="SLR1998 PROTEIN"/>
    <property type="match status" value="1"/>
</dbReference>
<evidence type="ECO:0000313" key="2">
    <source>
        <dbReference type="EMBL" id="PWE15794.1"/>
    </source>
</evidence>
<dbReference type="PANTHER" id="PTHR43747">
    <property type="entry name" value="FAD-BINDING PROTEIN"/>
    <property type="match status" value="1"/>
</dbReference>
<evidence type="ECO:0000259" key="1">
    <source>
        <dbReference type="Pfam" id="PF01494"/>
    </source>
</evidence>
<dbReference type="AlphaFoldDB" id="A0A2U2BP55"/>
<comment type="caution">
    <text evidence="2">The sequence shown here is derived from an EMBL/GenBank/DDBJ whole genome shotgun (WGS) entry which is preliminary data.</text>
</comment>
<dbReference type="EMBL" id="QEXO01000001">
    <property type="protein sequence ID" value="PWE15794.1"/>
    <property type="molecule type" value="Genomic_DNA"/>
</dbReference>
<accession>A0A2U2BP55</accession>
<dbReference type="InterPro" id="IPR050816">
    <property type="entry name" value="Flavin-dep_Halogenase_NPB"/>
</dbReference>
<dbReference type="InterPro" id="IPR036188">
    <property type="entry name" value="FAD/NAD-bd_sf"/>
</dbReference>
<reference evidence="2 3" key="1">
    <citation type="submission" date="2018-05" db="EMBL/GenBank/DDBJ databases">
        <title>Genome Sequence of an Efficient Indole-Degrading Bacterium, Alcaligenes sp.YBY.</title>
        <authorList>
            <person name="Yang B."/>
        </authorList>
    </citation>
    <scope>NUCLEOTIDE SEQUENCE [LARGE SCALE GENOMIC DNA]</scope>
    <source>
        <strain evidence="2 3">YBY</strain>
    </source>
</reference>
<proteinExistence type="predicted"/>
<dbReference type="Gene3D" id="3.50.50.60">
    <property type="entry name" value="FAD/NAD(P)-binding domain"/>
    <property type="match status" value="1"/>
</dbReference>
<evidence type="ECO:0000313" key="3">
    <source>
        <dbReference type="Proteomes" id="UP000245216"/>
    </source>
</evidence>